<dbReference type="AlphaFoldDB" id="C5B6D1"/>
<reference evidence="2 3" key="1">
    <citation type="journal article" date="2009" name="PLoS ONE">
        <title>Methylobacterium genome sequences: a reference blueprint to investigate microbial metabolism of C1 compounds from natural and industrial sources.</title>
        <authorList>
            <person name="Vuilleumier S."/>
            <person name="Chistoserdova L."/>
            <person name="Lee M.-C."/>
            <person name="Bringel F."/>
            <person name="Lajus A."/>
            <person name="Zhou Y."/>
            <person name="Gourion B."/>
            <person name="Barbe V."/>
            <person name="Chang J."/>
            <person name="Cruveiller S."/>
            <person name="Dossat C."/>
            <person name="Gillett W."/>
            <person name="Gruffaz C."/>
            <person name="Haugen E."/>
            <person name="Hourcade E."/>
            <person name="Levy R."/>
            <person name="Mangenot S."/>
            <person name="Muller E."/>
            <person name="Nadalig T."/>
            <person name="Pagni M."/>
            <person name="Penny C."/>
            <person name="Peyraud R."/>
            <person name="Robinson D.G."/>
            <person name="Roche D."/>
            <person name="Rouy Z."/>
            <person name="Saenampechek C."/>
            <person name="Salvignol G."/>
            <person name="Vallenet D."/>
            <person name="Wu Z."/>
            <person name="Marx C.J."/>
            <person name="Vorholt J.A."/>
            <person name="Olson M.V."/>
            <person name="Kaul R."/>
            <person name="Weissenbach J."/>
            <person name="Medigue C."/>
            <person name="Lidstrom M.E."/>
        </authorList>
    </citation>
    <scope>NUCLEOTIDE SEQUENCE [LARGE SCALE GENOMIC DNA]</scope>
    <source>
        <strain evidence="3">ATCC 14718 / DSM 1338 / JCM 2805 / NCIMB 9133 / AM1</strain>
    </source>
</reference>
<accession>C5B6D1</accession>
<name>C5B6D1_METEA</name>
<feature type="signal peptide" evidence="1">
    <location>
        <begin position="1"/>
        <end position="24"/>
    </location>
</feature>
<gene>
    <name evidence="2" type="ordered locus">MexAM1_META2p1272</name>
</gene>
<keyword evidence="1" id="KW-0732">Signal</keyword>
<geneLocation type="plasmid" evidence="2 3">
    <name>megaplasmid</name>
</geneLocation>
<feature type="chain" id="PRO_5002946687" description="Lipoprotein" evidence="1">
    <location>
        <begin position="25"/>
        <end position="94"/>
    </location>
</feature>
<evidence type="ECO:0008006" key="4">
    <source>
        <dbReference type="Google" id="ProtNLM"/>
    </source>
</evidence>
<keyword evidence="3" id="KW-1185">Reference proteome</keyword>
<dbReference type="KEGG" id="mea:Mex_2p1272"/>
<dbReference type="EMBL" id="CP001511">
    <property type="protein sequence ID" value="ACS44013.1"/>
    <property type="molecule type" value="Genomic_DNA"/>
</dbReference>
<evidence type="ECO:0000313" key="2">
    <source>
        <dbReference type="EMBL" id="ACS44013.1"/>
    </source>
</evidence>
<evidence type="ECO:0000313" key="3">
    <source>
        <dbReference type="Proteomes" id="UP000009081"/>
    </source>
</evidence>
<evidence type="ECO:0000256" key="1">
    <source>
        <dbReference type="SAM" id="SignalP"/>
    </source>
</evidence>
<dbReference type="RefSeq" id="WP_003595994.1">
    <property type="nucleotide sequence ID" value="NC_012811.1"/>
</dbReference>
<keyword evidence="2" id="KW-0614">Plasmid</keyword>
<dbReference type="Proteomes" id="UP000009081">
    <property type="component" value="Plasmid megaplasmid"/>
</dbReference>
<proteinExistence type="predicted"/>
<organism evidence="2 3">
    <name type="scientific">Methylorubrum extorquens (strain ATCC 14718 / DSM 1338 / JCM 2805 / NCIMB 9133 / AM1)</name>
    <name type="common">Methylobacterium extorquens</name>
    <dbReference type="NCBI Taxonomy" id="272630"/>
    <lineage>
        <taxon>Bacteria</taxon>
        <taxon>Pseudomonadati</taxon>
        <taxon>Pseudomonadota</taxon>
        <taxon>Alphaproteobacteria</taxon>
        <taxon>Hyphomicrobiales</taxon>
        <taxon>Methylobacteriaceae</taxon>
        <taxon>Methylorubrum</taxon>
    </lineage>
</organism>
<protein>
    <recommendedName>
        <fullName evidence="4">Lipoprotein</fullName>
    </recommendedName>
</protein>
<dbReference type="HOGENOM" id="CLU_2382796_0_0_5"/>
<sequence length="94" mass="10174">MNLRPAAAAATFVVLVSICGAAAAKDCTGTFVRRSCKLGAAEGMCAYPKERGTVEDFMGWEREDGVLGYTIYRLGAYPAKDIVLEKGCRLSRYN</sequence>